<dbReference type="Proteomes" id="UP000281474">
    <property type="component" value="Unassembled WGS sequence"/>
</dbReference>
<dbReference type="EMBL" id="QZEI01000056">
    <property type="protein sequence ID" value="RLV58761.1"/>
    <property type="molecule type" value="Genomic_DNA"/>
</dbReference>
<evidence type="ECO:0000313" key="1">
    <source>
        <dbReference type="EMBL" id="RLV58761.1"/>
    </source>
</evidence>
<evidence type="ECO:0000313" key="2">
    <source>
        <dbReference type="Proteomes" id="UP000281474"/>
    </source>
</evidence>
<gene>
    <name evidence="1" type="ORF">D5018_15555</name>
</gene>
<protein>
    <submittedName>
        <fullName evidence="1">Uncharacterized protein</fullName>
    </submittedName>
</protein>
<keyword evidence="2" id="KW-1185">Reference proteome</keyword>
<proteinExistence type="predicted"/>
<comment type="caution">
    <text evidence="1">The sequence shown here is derived from an EMBL/GenBank/DDBJ whole genome shotgun (WGS) entry which is preliminary data.</text>
</comment>
<accession>A0A3L8PTP2</accession>
<name>A0A3L8PTP2_9GAMM</name>
<organism evidence="1 2">
    <name type="scientific">Parashewanella curva</name>
    <dbReference type="NCBI Taxonomy" id="2338552"/>
    <lineage>
        <taxon>Bacteria</taxon>
        <taxon>Pseudomonadati</taxon>
        <taxon>Pseudomonadota</taxon>
        <taxon>Gammaproteobacteria</taxon>
        <taxon>Alteromonadales</taxon>
        <taxon>Shewanellaceae</taxon>
        <taxon>Parashewanella</taxon>
    </lineage>
</organism>
<dbReference type="AlphaFoldDB" id="A0A3L8PTP2"/>
<sequence>MFFAFNFKWLFLFVALVSKVKMKLNLFNLMIYGFFNHFIDKNTEPNRIIIQVSCIFIFYDTKCPKCH</sequence>
<reference evidence="1 2" key="1">
    <citation type="submission" date="2018-09" db="EMBL/GenBank/DDBJ databases">
        <title>Phylogeny of the Shewanellaceae, and recommendation for two new genera, Pseudoshewanella and Parashewanella.</title>
        <authorList>
            <person name="Wang G."/>
        </authorList>
    </citation>
    <scope>NUCLEOTIDE SEQUENCE [LARGE SCALE GENOMIC DNA]</scope>
    <source>
        <strain evidence="1 2">C51</strain>
    </source>
</reference>